<evidence type="ECO:0000313" key="3">
    <source>
        <dbReference type="Proteomes" id="UP000287651"/>
    </source>
</evidence>
<dbReference type="EMBL" id="AMZH03005230">
    <property type="protein sequence ID" value="RRT66935.1"/>
    <property type="molecule type" value="Genomic_DNA"/>
</dbReference>
<reference evidence="2 3" key="1">
    <citation type="journal article" date="2014" name="Agronomy (Basel)">
        <title>A Draft Genome Sequence for Ensete ventricosum, the Drought-Tolerant Tree Against Hunger.</title>
        <authorList>
            <person name="Harrison J."/>
            <person name="Moore K.A."/>
            <person name="Paszkiewicz K."/>
            <person name="Jones T."/>
            <person name="Grant M."/>
            <person name="Ambacheew D."/>
            <person name="Muzemil S."/>
            <person name="Studholme D.J."/>
        </authorList>
    </citation>
    <scope>NUCLEOTIDE SEQUENCE [LARGE SCALE GENOMIC DNA]</scope>
</reference>
<organism evidence="2 3">
    <name type="scientific">Ensete ventricosum</name>
    <name type="common">Abyssinian banana</name>
    <name type="synonym">Musa ensete</name>
    <dbReference type="NCBI Taxonomy" id="4639"/>
    <lineage>
        <taxon>Eukaryota</taxon>
        <taxon>Viridiplantae</taxon>
        <taxon>Streptophyta</taxon>
        <taxon>Embryophyta</taxon>
        <taxon>Tracheophyta</taxon>
        <taxon>Spermatophyta</taxon>
        <taxon>Magnoliopsida</taxon>
        <taxon>Liliopsida</taxon>
        <taxon>Zingiberales</taxon>
        <taxon>Musaceae</taxon>
        <taxon>Ensete</taxon>
    </lineage>
</organism>
<sequence length="57" mass="6386">MVDFDHRRPISASISRGRKKKRENLESRAALPIPSLARSVVRGRFLLPARGEEASPC</sequence>
<name>A0A426ZSR7_ENSVE</name>
<comment type="caution">
    <text evidence="2">The sequence shown here is derived from an EMBL/GenBank/DDBJ whole genome shotgun (WGS) entry which is preliminary data.</text>
</comment>
<accession>A0A426ZSR7</accession>
<evidence type="ECO:0000256" key="1">
    <source>
        <dbReference type="SAM" id="MobiDB-lite"/>
    </source>
</evidence>
<evidence type="ECO:0000313" key="2">
    <source>
        <dbReference type="EMBL" id="RRT66935.1"/>
    </source>
</evidence>
<dbReference type="Proteomes" id="UP000287651">
    <property type="component" value="Unassembled WGS sequence"/>
</dbReference>
<dbReference type="AlphaFoldDB" id="A0A426ZSR7"/>
<gene>
    <name evidence="2" type="ORF">B296_00021126</name>
</gene>
<feature type="non-terminal residue" evidence="2">
    <location>
        <position position="57"/>
    </location>
</feature>
<proteinExistence type="predicted"/>
<protein>
    <submittedName>
        <fullName evidence="2">Uncharacterized protein</fullName>
    </submittedName>
</protein>
<feature type="region of interest" description="Disordered" evidence="1">
    <location>
        <begin position="1"/>
        <end position="27"/>
    </location>
</feature>